<organism evidence="1 2">
    <name type="scientific">Xenorhabdus budapestensis</name>
    <dbReference type="NCBI Taxonomy" id="290110"/>
    <lineage>
        <taxon>Bacteria</taxon>
        <taxon>Pseudomonadati</taxon>
        <taxon>Pseudomonadota</taxon>
        <taxon>Gammaproteobacteria</taxon>
        <taxon>Enterobacterales</taxon>
        <taxon>Morganellaceae</taxon>
        <taxon>Xenorhabdus</taxon>
    </lineage>
</organism>
<evidence type="ECO:0000313" key="1">
    <source>
        <dbReference type="EMBL" id="PHM28475.1"/>
    </source>
</evidence>
<protein>
    <submittedName>
        <fullName evidence="1">Uncharacterized protein</fullName>
    </submittedName>
</protein>
<dbReference type="AlphaFoldDB" id="A0A2D0J2A3"/>
<name>A0A2D0J2A3_XENBU</name>
<reference evidence="1 2" key="1">
    <citation type="journal article" date="2017" name="Nat. Microbiol.">
        <title>Natural product diversity associated with the nematode symbionts Photorhabdus and Xenorhabdus.</title>
        <authorList>
            <person name="Tobias N.J."/>
            <person name="Wolff H."/>
            <person name="Djahanschiri B."/>
            <person name="Grundmann F."/>
            <person name="Kronenwerth M."/>
            <person name="Shi Y.M."/>
            <person name="Simonyi S."/>
            <person name="Grun P."/>
            <person name="Shapiro-Ilan D."/>
            <person name="Pidot S.J."/>
            <person name="Stinear T.P."/>
            <person name="Ebersberger I."/>
            <person name="Bode H.B."/>
        </authorList>
    </citation>
    <scope>NUCLEOTIDE SEQUENCE [LARGE SCALE GENOMIC DNA]</scope>
    <source>
        <strain evidence="1 2">DSM 16342</strain>
    </source>
</reference>
<accession>A0A2D0J2A3</accession>
<proteinExistence type="predicted"/>
<dbReference type="Proteomes" id="UP000225833">
    <property type="component" value="Unassembled WGS sequence"/>
</dbReference>
<comment type="caution">
    <text evidence="1">The sequence shown here is derived from an EMBL/GenBank/DDBJ whole genome shotgun (WGS) entry which is preliminary data.</text>
</comment>
<gene>
    <name evidence="1" type="ORF">Xbud_01484</name>
</gene>
<dbReference type="EMBL" id="NIBS01000005">
    <property type="protein sequence ID" value="PHM28475.1"/>
    <property type="molecule type" value="Genomic_DNA"/>
</dbReference>
<sequence length="31" mass="3741">MLFLLYLLSINAKNENEFYSFVNVYSHLTEK</sequence>
<evidence type="ECO:0000313" key="2">
    <source>
        <dbReference type="Proteomes" id="UP000225833"/>
    </source>
</evidence>